<evidence type="ECO:0000313" key="2">
    <source>
        <dbReference type="EMBL" id="CAK9155785.1"/>
    </source>
</evidence>
<evidence type="ECO:0000313" key="3">
    <source>
        <dbReference type="Proteomes" id="UP001642360"/>
    </source>
</evidence>
<keyword evidence="3" id="KW-1185">Reference proteome</keyword>
<gene>
    <name evidence="2" type="ORF">ILEXP_LOCUS24196</name>
</gene>
<comment type="similarity">
    <text evidence="1">Belongs to the ARG7 family.</text>
</comment>
<dbReference type="Pfam" id="PF02519">
    <property type="entry name" value="Auxin_inducible"/>
    <property type="match status" value="1"/>
</dbReference>
<accession>A0ABC8SG19</accession>
<name>A0ABC8SG19_9AQUA</name>
<protein>
    <recommendedName>
        <fullName evidence="4">Small auxin up regulated protein</fullName>
    </recommendedName>
</protein>
<dbReference type="Proteomes" id="UP001642360">
    <property type="component" value="Unassembled WGS sequence"/>
</dbReference>
<sequence length="202" mass="23181">MKKIRGFLLKHRVTTLFRWFRRNFSSAAYHRLDPHKTCESRVSRPISKIFRWAHRLRAKIICSKNSQPGSNRGYMHIGEDPVQEKPVSVPKGHMAVYVGQKDGDFRRILVPVMYFNHPLFGDLLREAEKEYGYNHPGGITLPCRISEFESVKTRIKASRTPRKTLTRNTGTIIRVVSLYLVGSRSLRASRPGSRPAGPPGKR</sequence>
<proteinExistence type="inferred from homology"/>
<dbReference type="EMBL" id="CAUOFW020002742">
    <property type="protein sequence ID" value="CAK9155785.1"/>
    <property type="molecule type" value="Genomic_DNA"/>
</dbReference>
<organism evidence="2 3">
    <name type="scientific">Ilex paraguariensis</name>
    <name type="common">yerba mate</name>
    <dbReference type="NCBI Taxonomy" id="185542"/>
    <lineage>
        <taxon>Eukaryota</taxon>
        <taxon>Viridiplantae</taxon>
        <taxon>Streptophyta</taxon>
        <taxon>Embryophyta</taxon>
        <taxon>Tracheophyta</taxon>
        <taxon>Spermatophyta</taxon>
        <taxon>Magnoliopsida</taxon>
        <taxon>eudicotyledons</taxon>
        <taxon>Gunneridae</taxon>
        <taxon>Pentapetalae</taxon>
        <taxon>asterids</taxon>
        <taxon>campanulids</taxon>
        <taxon>Aquifoliales</taxon>
        <taxon>Aquifoliaceae</taxon>
        <taxon>Ilex</taxon>
    </lineage>
</organism>
<dbReference type="PANTHER" id="PTHR31374">
    <property type="entry name" value="AUXIN-INDUCED PROTEIN-LIKE-RELATED"/>
    <property type="match status" value="1"/>
</dbReference>
<dbReference type="PANTHER" id="PTHR31374:SF304">
    <property type="entry name" value="OS04G0537100 PROTEIN"/>
    <property type="match status" value="1"/>
</dbReference>
<dbReference type="AlphaFoldDB" id="A0ABC8SG19"/>
<evidence type="ECO:0000256" key="1">
    <source>
        <dbReference type="ARBA" id="ARBA00006974"/>
    </source>
</evidence>
<reference evidence="2 3" key="1">
    <citation type="submission" date="2024-02" db="EMBL/GenBank/DDBJ databases">
        <authorList>
            <person name="Vignale AGUSTIN F."/>
            <person name="Sosa J E."/>
            <person name="Modenutti C."/>
        </authorList>
    </citation>
    <scope>NUCLEOTIDE SEQUENCE [LARGE SCALE GENOMIC DNA]</scope>
</reference>
<dbReference type="InterPro" id="IPR003676">
    <property type="entry name" value="SAUR_fam"/>
</dbReference>
<evidence type="ECO:0008006" key="4">
    <source>
        <dbReference type="Google" id="ProtNLM"/>
    </source>
</evidence>
<comment type="caution">
    <text evidence="2">The sequence shown here is derived from an EMBL/GenBank/DDBJ whole genome shotgun (WGS) entry which is preliminary data.</text>
</comment>